<gene>
    <name evidence="2" type="ORF">PM02_17925</name>
</gene>
<dbReference type="eggNOG" id="ENOG5032XR8">
    <property type="taxonomic scope" value="Bacteria"/>
</dbReference>
<dbReference type="Pfam" id="PF20341">
    <property type="entry name" value="DUF6636"/>
    <property type="match status" value="1"/>
</dbReference>
<evidence type="ECO:0000313" key="3">
    <source>
        <dbReference type="Proteomes" id="UP000027337"/>
    </source>
</evidence>
<evidence type="ECO:0000256" key="1">
    <source>
        <dbReference type="SAM" id="SignalP"/>
    </source>
</evidence>
<feature type="signal peptide" evidence="1">
    <location>
        <begin position="1"/>
        <end position="18"/>
    </location>
</feature>
<accession>A0A061SLF1</accession>
<name>A0A061SLF1_9RHOB</name>
<dbReference type="InterPro" id="IPR046576">
    <property type="entry name" value="DUF6636"/>
</dbReference>
<dbReference type="Proteomes" id="UP000027337">
    <property type="component" value="Unassembled WGS sequence"/>
</dbReference>
<keyword evidence="3" id="KW-1185">Reference proteome</keyword>
<dbReference type="RefSeq" id="WP_037911145.1">
    <property type="nucleotide sequence ID" value="NZ_JAFBPZ010000014.1"/>
</dbReference>
<sequence>MFRLSFALLALLSFPALADVWTFNTPSGNIECSVGEGFDGSDIICSIFKRSGPSSVPQMAGCPLNRGIKVEMLHHGYVSMTCLAAGERGYGGQSVAEYGVTGNFSGITCHSSTKGLDCRNQDGHGFFLSRAVQNAW</sequence>
<comment type="caution">
    <text evidence="2">The sequence shown here is derived from an EMBL/GenBank/DDBJ whole genome shotgun (WGS) entry which is preliminary data.</text>
</comment>
<keyword evidence="1" id="KW-0732">Signal</keyword>
<feature type="chain" id="PRO_5001606248" description="CVNH domain-containing protein" evidence="1">
    <location>
        <begin position="19"/>
        <end position="136"/>
    </location>
</feature>
<reference evidence="2 3" key="1">
    <citation type="journal article" date="2014" name="Genome Announc.">
        <title>Draft Genome Sequences of Two Isolates of the Roseobacter Group, Sulfitobacter sp. Strains 3SOLIMAR09 and 1FIGIMAR09, from Harbors of Mallorca Island (Mediterranean Sea).</title>
        <authorList>
            <person name="Mas-Llado M."/>
            <person name="Pina-Villalonga J.M."/>
            <person name="Brunet-Galmes I."/>
            <person name="Nogales B."/>
            <person name="Bosch R."/>
        </authorList>
    </citation>
    <scope>NUCLEOTIDE SEQUENCE [LARGE SCALE GENOMIC DNA]</scope>
    <source>
        <strain evidence="2 3">1FIGIMAR09</strain>
    </source>
</reference>
<evidence type="ECO:0008006" key="4">
    <source>
        <dbReference type="Google" id="ProtNLM"/>
    </source>
</evidence>
<proteinExistence type="predicted"/>
<evidence type="ECO:0000313" key="2">
    <source>
        <dbReference type="EMBL" id="KAJ01662.1"/>
    </source>
</evidence>
<dbReference type="STRING" id="83219.PM02_17925"/>
<dbReference type="EMBL" id="JEMU01000021">
    <property type="protein sequence ID" value="KAJ01662.1"/>
    <property type="molecule type" value="Genomic_DNA"/>
</dbReference>
<dbReference type="AlphaFoldDB" id="A0A061SLF1"/>
<organism evidence="2 3">
    <name type="scientific">Sulfitobacter mediterraneus</name>
    <dbReference type="NCBI Taxonomy" id="83219"/>
    <lineage>
        <taxon>Bacteria</taxon>
        <taxon>Pseudomonadati</taxon>
        <taxon>Pseudomonadota</taxon>
        <taxon>Alphaproteobacteria</taxon>
        <taxon>Rhodobacterales</taxon>
        <taxon>Roseobacteraceae</taxon>
        <taxon>Sulfitobacter</taxon>
    </lineage>
</organism>
<protein>
    <recommendedName>
        <fullName evidence="4">CVNH domain-containing protein</fullName>
    </recommendedName>
</protein>